<dbReference type="SUPFAM" id="SSF52540">
    <property type="entry name" value="P-loop containing nucleoside triphosphate hydrolases"/>
    <property type="match status" value="1"/>
</dbReference>
<keyword evidence="2" id="KW-1185">Reference proteome</keyword>
<dbReference type="InterPro" id="IPR027417">
    <property type="entry name" value="P-loop_NTPase"/>
</dbReference>
<reference evidence="1 2" key="1">
    <citation type="submission" date="2020-10" db="EMBL/GenBank/DDBJ databases">
        <title>ChiBAC.</title>
        <authorList>
            <person name="Zenner C."/>
            <person name="Hitch T.C.A."/>
            <person name="Clavel T."/>
        </authorList>
    </citation>
    <scope>NUCLEOTIDE SEQUENCE [LARGE SCALE GENOMIC DNA]</scope>
    <source>
        <strain evidence="1 2">DSM 109015</strain>
    </source>
</reference>
<comment type="caution">
    <text evidence="1">The sequence shown here is derived from an EMBL/GenBank/DDBJ whole genome shotgun (WGS) entry which is preliminary data.</text>
</comment>
<protein>
    <recommendedName>
        <fullName evidence="3">Twitching motility protein PilT</fullName>
    </recommendedName>
</protein>
<accession>A0ABR9R132</accession>
<evidence type="ECO:0008006" key="3">
    <source>
        <dbReference type="Google" id="ProtNLM"/>
    </source>
</evidence>
<name>A0ABR9R132_9FIRM</name>
<gene>
    <name evidence="1" type="ORF">INF35_03365</name>
</gene>
<dbReference type="Proteomes" id="UP000768567">
    <property type="component" value="Unassembled WGS sequence"/>
</dbReference>
<dbReference type="EMBL" id="JADCKC010000001">
    <property type="protein sequence ID" value="MBE5036823.1"/>
    <property type="molecule type" value="Genomic_DNA"/>
</dbReference>
<sequence>MIKLIVGPKGAGKTKTMIDMINDATQTTSGNIVVIEKSMKLTTSINHKARLLDVDEYRIQGGDMLYGFVAGVLAGNYDITELFIDGILRIVDHDMDVATAVLDKIDAITRDSVEVVITVSSTEEALPEGIKKYLNA</sequence>
<evidence type="ECO:0000313" key="1">
    <source>
        <dbReference type="EMBL" id="MBE5036823.1"/>
    </source>
</evidence>
<evidence type="ECO:0000313" key="2">
    <source>
        <dbReference type="Proteomes" id="UP000768567"/>
    </source>
</evidence>
<organism evidence="1 2">
    <name type="scientific">Gemmiger gallinarum</name>
    <dbReference type="NCBI Taxonomy" id="2779354"/>
    <lineage>
        <taxon>Bacteria</taxon>
        <taxon>Bacillati</taxon>
        <taxon>Bacillota</taxon>
        <taxon>Clostridia</taxon>
        <taxon>Eubacteriales</taxon>
        <taxon>Gemmiger</taxon>
    </lineage>
</organism>
<dbReference type="RefSeq" id="WP_193500105.1">
    <property type="nucleotide sequence ID" value="NZ_JADCKC010000001.1"/>
</dbReference>
<proteinExistence type="predicted"/>